<dbReference type="InterPro" id="IPR008978">
    <property type="entry name" value="HSP20-like_chaperone"/>
</dbReference>
<organism evidence="6 7">
    <name type="scientific">Ficus carica</name>
    <name type="common">Common fig</name>
    <dbReference type="NCBI Taxonomy" id="3494"/>
    <lineage>
        <taxon>Eukaryota</taxon>
        <taxon>Viridiplantae</taxon>
        <taxon>Streptophyta</taxon>
        <taxon>Embryophyta</taxon>
        <taxon>Tracheophyta</taxon>
        <taxon>Spermatophyta</taxon>
        <taxon>Magnoliopsida</taxon>
        <taxon>eudicotyledons</taxon>
        <taxon>Gunneridae</taxon>
        <taxon>Pentapetalae</taxon>
        <taxon>rosids</taxon>
        <taxon>fabids</taxon>
        <taxon>Rosales</taxon>
        <taxon>Moraceae</taxon>
        <taxon>Ficeae</taxon>
        <taxon>Ficus</taxon>
    </lineage>
</organism>
<protein>
    <recommendedName>
        <fullName evidence="5">SHSP domain-containing protein</fullName>
    </recommendedName>
</protein>
<comment type="caution">
    <text evidence="6">The sequence shown here is derived from an EMBL/GenBank/DDBJ whole genome shotgun (WGS) entry which is preliminary data.</text>
</comment>
<evidence type="ECO:0000256" key="4">
    <source>
        <dbReference type="SAM" id="MobiDB-lite"/>
    </source>
</evidence>
<dbReference type="Gene3D" id="2.60.40.790">
    <property type="match status" value="1"/>
</dbReference>
<evidence type="ECO:0000256" key="3">
    <source>
        <dbReference type="RuleBase" id="RU003616"/>
    </source>
</evidence>
<dbReference type="EMBL" id="BTGU01000012">
    <property type="protein sequence ID" value="GMN41377.1"/>
    <property type="molecule type" value="Genomic_DNA"/>
</dbReference>
<evidence type="ECO:0000259" key="5">
    <source>
        <dbReference type="PROSITE" id="PS01031"/>
    </source>
</evidence>
<name>A0AA87ZY02_FICCA</name>
<proteinExistence type="inferred from homology"/>
<keyword evidence="1" id="KW-0346">Stress response</keyword>
<evidence type="ECO:0000256" key="2">
    <source>
        <dbReference type="PROSITE-ProRule" id="PRU00285"/>
    </source>
</evidence>
<keyword evidence="7" id="KW-1185">Reference proteome</keyword>
<evidence type="ECO:0000256" key="1">
    <source>
        <dbReference type="ARBA" id="ARBA00023016"/>
    </source>
</evidence>
<dbReference type="PROSITE" id="PS01031">
    <property type="entry name" value="SHSP"/>
    <property type="match status" value="1"/>
</dbReference>
<dbReference type="InterPro" id="IPR031107">
    <property type="entry name" value="Small_HSP"/>
</dbReference>
<reference evidence="6" key="1">
    <citation type="submission" date="2023-07" db="EMBL/GenBank/DDBJ databases">
        <title>draft genome sequence of fig (Ficus carica).</title>
        <authorList>
            <person name="Takahashi T."/>
            <person name="Nishimura K."/>
        </authorList>
    </citation>
    <scope>NUCLEOTIDE SEQUENCE</scope>
</reference>
<comment type="similarity">
    <text evidence="2 3">Belongs to the small heat shock protein (HSP20) family.</text>
</comment>
<feature type="region of interest" description="Disordered" evidence="4">
    <location>
        <begin position="83"/>
        <end position="102"/>
    </location>
</feature>
<gene>
    <name evidence="6" type="ORF">TIFTF001_010602</name>
</gene>
<evidence type="ECO:0000313" key="6">
    <source>
        <dbReference type="EMBL" id="GMN41377.1"/>
    </source>
</evidence>
<evidence type="ECO:0000313" key="7">
    <source>
        <dbReference type="Proteomes" id="UP001187192"/>
    </source>
</evidence>
<feature type="compositionally biased region" description="Basic and acidic residues" evidence="4">
    <location>
        <begin position="90"/>
        <end position="101"/>
    </location>
</feature>
<dbReference type="Pfam" id="PF00011">
    <property type="entry name" value="HSP20"/>
    <property type="match status" value="1"/>
</dbReference>
<dbReference type="Proteomes" id="UP001187192">
    <property type="component" value="Unassembled WGS sequence"/>
</dbReference>
<accession>A0AA87ZY02</accession>
<dbReference type="SUPFAM" id="SSF49764">
    <property type="entry name" value="HSP20-like chaperones"/>
    <property type="match status" value="1"/>
</dbReference>
<dbReference type="PANTHER" id="PTHR11527">
    <property type="entry name" value="HEAT-SHOCK PROTEIN 20 FAMILY MEMBER"/>
    <property type="match status" value="1"/>
</dbReference>
<dbReference type="InterPro" id="IPR002068">
    <property type="entry name" value="A-crystallin/Hsp20_dom"/>
</dbReference>
<feature type="domain" description="SHSP" evidence="5">
    <location>
        <begin position="38"/>
        <end position="152"/>
    </location>
</feature>
<sequence length="155" mass="17638">MSMILNFFGRRRNNNELSAWDTFDGWSRPMFPPGFPAETASFVRAAVERRETPAAYVFTAEVPGLRKEEVKVTVEEGGVLHISGERRRHREDTADGWHRMESSSGSFSRRFRLPENAKVDRLRASMEGGVLTVTVPKADPHRRANARSIEISDYN</sequence>
<dbReference type="AlphaFoldDB" id="A0AA87ZY02"/>